<dbReference type="RefSeq" id="WP_380024404.1">
    <property type="nucleotide sequence ID" value="NZ_JBHSHC010000022.1"/>
</dbReference>
<gene>
    <name evidence="2" type="ORF">ACFO8Q_03825</name>
</gene>
<dbReference type="EMBL" id="JBHSHC010000022">
    <property type="protein sequence ID" value="MFC4766511.1"/>
    <property type="molecule type" value="Genomic_DNA"/>
</dbReference>
<feature type="region of interest" description="Disordered" evidence="1">
    <location>
        <begin position="57"/>
        <end position="76"/>
    </location>
</feature>
<reference evidence="3" key="1">
    <citation type="journal article" date="2019" name="Int. J. Syst. Evol. Microbiol.">
        <title>The Global Catalogue of Microorganisms (GCM) 10K type strain sequencing project: providing services to taxonomists for standard genome sequencing and annotation.</title>
        <authorList>
            <consortium name="The Broad Institute Genomics Platform"/>
            <consortium name="The Broad Institute Genome Sequencing Center for Infectious Disease"/>
            <person name="Wu L."/>
            <person name="Ma J."/>
        </authorList>
    </citation>
    <scope>NUCLEOTIDE SEQUENCE [LARGE SCALE GENOMIC DNA]</scope>
    <source>
        <strain evidence="3">WYCCWR 12678</strain>
    </source>
</reference>
<evidence type="ECO:0000313" key="3">
    <source>
        <dbReference type="Proteomes" id="UP001596002"/>
    </source>
</evidence>
<name>A0ABV9PW82_9BACL</name>
<keyword evidence="3" id="KW-1185">Reference proteome</keyword>
<protein>
    <recommendedName>
        <fullName evidence="4">Spore germination protein</fullName>
    </recommendedName>
</protein>
<sequence>MAIFFNNVCIGPILVNTVSNMANLQAGINPQQQGSTAFQGAGQGAVGGGVQGIGSSLGQIGPSSEIQTPGSPLVGI</sequence>
<evidence type="ECO:0000313" key="2">
    <source>
        <dbReference type="EMBL" id="MFC4766511.1"/>
    </source>
</evidence>
<accession>A0ABV9PW82</accession>
<evidence type="ECO:0000256" key="1">
    <source>
        <dbReference type="SAM" id="MobiDB-lite"/>
    </source>
</evidence>
<dbReference type="Proteomes" id="UP001596002">
    <property type="component" value="Unassembled WGS sequence"/>
</dbReference>
<evidence type="ECO:0008006" key="4">
    <source>
        <dbReference type="Google" id="ProtNLM"/>
    </source>
</evidence>
<proteinExistence type="predicted"/>
<organism evidence="2 3">
    <name type="scientific">Effusibacillus consociatus</name>
    <dbReference type="NCBI Taxonomy" id="1117041"/>
    <lineage>
        <taxon>Bacteria</taxon>
        <taxon>Bacillati</taxon>
        <taxon>Bacillota</taxon>
        <taxon>Bacilli</taxon>
        <taxon>Bacillales</taxon>
        <taxon>Alicyclobacillaceae</taxon>
        <taxon>Effusibacillus</taxon>
    </lineage>
</organism>
<comment type="caution">
    <text evidence="2">The sequence shown here is derived from an EMBL/GenBank/DDBJ whole genome shotgun (WGS) entry which is preliminary data.</text>
</comment>